<protein>
    <recommendedName>
        <fullName evidence="1">Integrase catalytic domain-containing protein</fullName>
    </recommendedName>
</protein>
<sequence>MAAFQVIHMDITGKLGTSDDQQYVIVTIDAFSKYVLLCFASNKNPHITLAALKLTVHLFGTPIQVIVDGGRDFLGEFKDYCDHAGINIHAIAPEVSRANGQVERVIATLKNELVMIKNYEAEQWHTTLEEPQLAMNCTALYIL</sequence>
<comment type="caution">
    <text evidence="2">The sequence shown here is derived from an EMBL/GenBank/DDBJ whole genome shotgun (WGS) entry which is preliminary data.</text>
</comment>
<dbReference type="InterPro" id="IPR012337">
    <property type="entry name" value="RNaseH-like_sf"/>
</dbReference>
<dbReference type="PROSITE" id="PS50994">
    <property type="entry name" value="INTEGRASE"/>
    <property type="match status" value="1"/>
</dbReference>
<dbReference type="GO" id="GO:0003676">
    <property type="term" value="F:nucleic acid binding"/>
    <property type="evidence" value="ECO:0007669"/>
    <property type="project" value="InterPro"/>
</dbReference>
<feature type="domain" description="Integrase catalytic" evidence="1">
    <location>
        <begin position="1"/>
        <end position="143"/>
    </location>
</feature>
<organism evidence="2 3">
    <name type="scientific">Parnassius mnemosyne</name>
    <name type="common">clouded apollo</name>
    <dbReference type="NCBI Taxonomy" id="213953"/>
    <lineage>
        <taxon>Eukaryota</taxon>
        <taxon>Metazoa</taxon>
        <taxon>Ecdysozoa</taxon>
        <taxon>Arthropoda</taxon>
        <taxon>Hexapoda</taxon>
        <taxon>Insecta</taxon>
        <taxon>Pterygota</taxon>
        <taxon>Neoptera</taxon>
        <taxon>Endopterygota</taxon>
        <taxon>Lepidoptera</taxon>
        <taxon>Glossata</taxon>
        <taxon>Ditrysia</taxon>
        <taxon>Papilionoidea</taxon>
        <taxon>Papilionidae</taxon>
        <taxon>Parnassiinae</taxon>
        <taxon>Parnassini</taxon>
        <taxon>Parnassius</taxon>
        <taxon>Driopa</taxon>
    </lineage>
</organism>
<dbReference type="InterPro" id="IPR036397">
    <property type="entry name" value="RNaseH_sf"/>
</dbReference>
<dbReference type="EMBL" id="CAVLGL010000013">
    <property type="protein sequence ID" value="CAK1580323.1"/>
    <property type="molecule type" value="Genomic_DNA"/>
</dbReference>
<evidence type="ECO:0000313" key="2">
    <source>
        <dbReference type="EMBL" id="CAK1580323.1"/>
    </source>
</evidence>
<accession>A0AAV1KCK1</accession>
<evidence type="ECO:0000313" key="3">
    <source>
        <dbReference type="Proteomes" id="UP001314205"/>
    </source>
</evidence>
<dbReference type="InterPro" id="IPR050951">
    <property type="entry name" value="Retrovirus_Pol_polyprotein"/>
</dbReference>
<proteinExistence type="predicted"/>
<dbReference type="PANTHER" id="PTHR37984:SF5">
    <property type="entry name" value="PROTEIN NYNRIN-LIKE"/>
    <property type="match status" value="1"/>
</dbReference>
<dbReference type="Proteomes" id="UP001314205">
    <property type="component" value="Unassembled WGS sequence"/>
</dbReference>
<evidence type="ECO:0000259" key="1">
    <source>
        <dbReference type="PROSITE" id="PS50994"/>
    </source>
</evidence>
<dbReference type="Pfam" id="PF00665">
    <property type="entry name" value="rve"/>
    <property type="match status" value="1"/>
</dbReference>
<keyword evidence="3" id="KW-1185">Reference proteome</keyword>
<dbReference type="AlphaFoldDB" id="A0AAV1KCK1"/>
<name>A0AAV1KCK1_9NEOP</name>
<dbReference type="Gene3D" id="3.30.420.10">
    <property type="entry name" value="Ribonuclease H-like superfamily/Ribonuclease H"/>
    <property type="match status" value="1"/>
</dbReference>
<dbReference type="SUPFAM" id="SSF53098">
    <property type="entry name" value="Ribonuclease H-like"/>
    <property type="match status" value="1"/>
</dbReference>
<dbReference type="InterPro" id="IPR001584">
    <property type="entry name" value="Integrase_cat-core"/>
</dbReference>
<reference evidence="2 3" key="1">
    <citation type="submission" date="2023-11" db="EMBL/GenBank/DDBJ databases">
        <authorList>
            <person name="Hedman E."/>
            <person name="Englund M."/>
            <person name="Stromberg M."/>
            <person name="Nyberg Akerstrom W."/>
            <person name="Nylinder S."/>
            <person name="Jareborg N."/>
            <person name="Kallberg Y."/>
            <person name="Kronander E."/>
        </authorList>
    </citation>
    <scope>NUCLEOTIDE SEQUENCE [LARGE SCALE GENOMIC DNA]</scope>
</reference>
<dbReference type="GO" id="GO:0015074">
    <property type="term" value="P:DNA integration"/>
    <property type="evidence" value="ECO:0007669"/>
    <property type="project" value="InterPro"/>
</dbReference>
<dbReference type="PANTHER" id="PTHR37984">
    <property type="entry name" value="PROTEIN CBG26694"/>
    <property type="match status" value="1"/>
</dbReference>
<gene>
    <name evidence="2" type="ORF">PARMNEM_LOCUS2145</name>
</gene>